<dbReference type="SUPFAM" id="SSF57701">
    <property type="entry name" value="Zn2/Cys6 DNA-binding domain"/>
    <property type="match status" value="1"/>
</dbReference>
<keyword evidence="4" id="KW-0804">Transcription</keyword>
<evidence type="ECO:0000256" key="6">
    <source>
        <dbReference type="SAM" id="MobiDB-lite"/>
    </source>
</evidence>
<dbReference type="GO" id="GO:0005634">
    <property type="term" value="C:nucleus"/>
    <property type="evidence" value="ECO:0007669"/>
    <property type="project" value="UniProtKB-SubCell"/>
</dbReference>
<evidence type="ECO:0000313" key="7">
    <source>
        <dbReference type="EMBL" id="KAH8700254.1"/>
    </source>
</evidence>
<comment type="caution">
    <text evidence="7">The sequence shown here is derived from an EMBL/GenBank/DDBJ whole genome shotgun (WGS) entry which is preliminary data.</text>
</comment>
<dbReference type="PANTHER" id="PTHR31845">
    <property type="entry name" value="FINGER DOMAIN PROTEIN, PUTATIVE-RELATED"/>
    <property type="match status" value="1"/>
</dbReference>
<gene>
    <name evidence="7" type="ORF">BGW36DRAFT_405529</name>
</gene>
<evidence type="ECO:0000256" key="3">
    <source>
        <dbReference type="ARBA" id="ARBA00023125"/>
    </source>
</evidence>
<dbReference type="GO" id="GO:0000976">
    <property type="term" value="F:transcription cis-regulatory region binding"/>
    <property type="evidence" value="ECO:0007669"/>
    <property type="project" value="TreeGrafter"/>
</dbReference>
<evidence type="ECO:0000256" key="1">
    <source>
        <dbReference type="ARBA" id="ARBA00004123"/>
    </source>
</evidence>
<dbReference type="RefSeq" id="XP_046073960.1">
    <property type="nucleotide sequence ID" value="XM_046218972.1"/>
</dbReference>
<proteinExistence type="predicted"/>
<evidence type="ECO:0008006" key="9">
    <source>
        <dbReference type="Google" id="ProtNLM"/>
    </source>
</evidence>
<dbReference type="PANTHER" id="PTHR31845:SF18">
    <property type="entry name" value="ZN(II)2CYS6 TRANSCRIPTION FACTOR (EUROFUNG)"/>
    <property type="match status" value="1"/>
</dbReference>
<reference evidence="7" key="1">
    <citation type="submission" date="2021-12" db="EMBL/GenBank/DDBJ databases">
        <title>Convergent genome expansion in fungi linked to evolution of root-endophyte symbiosis.</title>
        <authorList>
            <consortium name="DOE Joint Genome Institute"/>
            <person name="Ke Y.-H."/>
            <person name="Bonito G."/>
            <person name="Liao H.-L."/>
            <person name="Looney B."/>
            <person name="Rojas-Flechas A."/>
            <person name="Nash J."/>
            <person name="Hameed K."/>
            <person name="Schadt C."/>
            <person name="Martin F."/>
            <person name="Crous P.W."/>
            <person name="Miettinen O."/>
            <person name="Magnuson J.K."/>
            <person name="Labbe J."/>
            <person name="Jacobson D."/>
            <person name="Doktycz M.J."/>
            <person name="Veneault-Fourrey C."/>
            <person name="Kuo A."/>
            <person name="Mondo S."/>
            <person name="Calhoun S."/>
            <person name="Riley R."/>
            <person name="Ohm R."/>
            <person name="LaButti K."/>
            <person name="Andreopoulos B."/>
            <person name="Pangilinan J."/>
            <person name="Nolan M."/>
            <person name="Tritt A."/>
            <person name="Clum A."/>
            <person name="Lipzen A."/>
            <person name="Daum C."/>
            <person name="Barry K."/>
            <person name="Grigoriev I.V."/>
            <person name="Vilgalys R."/>
        </authorList>
    </citation>
    <scope>NUCLEOTIDE SEQUENCE</scope>
    <source>
        <strain evidence="7">PMI_201</strain>
    </source>
</reference>
<name>A0AAD4KUI4_9EURO</name>
<feature type="region of interest" description="Disordered" evidence="6">
    <location>
        <begin position="100"/>
        <end position="160"/>
    </location>
</feature>
<dbReference type="InterPro" id="IPR001138">
    <property type="entry name" value="Zn2Cys6_DnaBD"/>
</dbReference>
<evidence type="ECO:0000256" key="5">
    <source>
        <dbReference type="ARBA" id="ARBA00023242"/>
    </source>
</evidence>
<evidence type="ECO:0000313" key="8">
    <source>
        <dbReference type="Proteomes" id="UP001201262"/>
    </source>
</evidence>
<keyword evidence="8" id="KW-1185">Reference proteome</keyword>
<evidence type="ECO:0000256" key="2">
    <source>
        <dbReference type="ARBA" id="ARBA00023015"/>
    </source>
</evidence>
<keyword evidence="5" id="KW-0539">Nucleus</keyword>
<sequence length="679" mass="75951">MVTHLDEPRGITRRRGPGHAAPYGQACLHCFKSKSKCVSHGNGTSCERCHRLNKECCPSDSFRRRNAKKSQDSSVKIAQLEGRIDNLVSLLQSVTEHSGSSASLREALENRPQVLNPQERLGVDEPGSMPTSSFRSTATPTGHPKQAHHGASFFPQPSPSCDTSDTGPLWEITSSEAEAHITTFRTQMLRFFAFLDLPLETSAQELRQEKPLLFRAIMTVTAPSIQLKLLRGRGLKHLIAQAALIETQASIDLLLTLLTYVAWGYDQFLNKVASSSRLTQLAMSLVYDLRLHKTLSQGAHSMPHEVHNVQPGSTQTARELTSETDQVSLESVRVVLGCFILSSMYFISLPLCLYPSTSNTVSSYFGQIDAMRWTPRMEEYLSLVSTNTASKMDKFLGLQVRLQRVIQQAVDMRDQQELTRSLAAPLSPSTEPLLASFYLKTLQAQLQQVRSCIPLELQQEEIIIMYLHYAELSIYETVHTVNPDILSTSGSDFIPVGSAPTLGFERLECHWRSLGAIKSWLDVFFTLPPSVCVGFSFPFWAQMVRCLVVLYRLSICLDSARDQPTVRQTVDLLAVLDRIADKIRRTAVEAGEKSPNELFSQIVRIMKRFQAWAAARLEPAPQPKAFSMPDPPIASAEALTTWSYPGTDGEEILINDHQMLTQLLDIGNDTWFDEYFRSP</sequence>
<protein>
    <recommendedName>
        <fullName evidence="9">Zn(2)-C6 fungal-type domain-containing protein</fullName>
    </recommendedName>
</protein>
<organism evidence="7 8">
    <name type="scientific">Talaromyces proteolyticus</name>
    <dbReference type="NCBI Taxonomy" id="1131652"/>
    <lineage>
        <taxon>Eukaryota</taxon>
        <taxon>Fungi</taxon>
        <taxon>Dikarya</taxon>
        <taxon>Ascomycota</taxon>
        <taxon>Pezizomycotina</taxon>
        <taxon>Eurotiomycetes</taxon>
        <taxon>Eurotiomycetidae</taxon>
        <taxon>Eurotiales</taxon>
        <taxon>Trichocomaceae</taxon>
        <taxon>Talaromyces</taxon>
        <taxon>Talaromyces sect. Bacilispori</taxon>
    </lineage>
</organism>
<keyword evidence="3" id="KW-0238">DNA-binding</keyword>
<dbReference type="EMBL" id="JAJTJA010000004">
    <property type="protein sequence ID" value="KAH8700254.1"/>
    <property type="molecule type" value="Genomic_DNA"/>
</dbReference>
<dbReference type="AlphaFoldDB" id="A0AAD4KUI4"/>
<dbReference type="CDD" id="cd00067">
    <property type="entry name" value="GAL4"/>
    <property type="match status" value="1"/>
</dbReference>
<dbReference type="GO" id="GO:0008270">
    <property type="term" value="F:zinc ion binding"/>
    <property type="evidence" value="ECO:0007669"/>
    <property type="project" value="InterPro"/>
</dbReference>
<feature type="compositionally biased region" description="Polar residues" evidence="6">
    <location>
        <begin position="129"/>
        <end position="140"/>
    </location>
</feature>
<dbReference type="Gene3D" id="4.10.240.10">
    <property type="entry name" value="Zn(2)-C6 fungal-type DNA-binding domain"/>
    <property type="match status" value="1"/>
</dbReference>
<dbReference type="InterPro" id="IPR036864">
    <property type="entry name" value="Zn2-C6_fun-type_DNA-bd_sf"/>
</dbReference>
<evidence type="ECO:0000256" key="4">
    <source>
        <dbReference type="ARBA" id="ARBA00023163"/>
    </source>
</evidence>
<dbReference type="GO" id="GO:0000981">
    <property type="term" value="F:DNA-binding transcription factor activity, RNA polymerase II-specific"/>
    <property type="evidence" value="ECO:0007669"/>
    <property type="project" value="InterPro"/>
</dbReference>
<dbReference type="Proteomes" id="UP001201262">
    <property type="component" value="Unassembled WGS sequence"/>
</dbReference>
<accession>A0AAD4KUI4</accession>
<dbReference type="GeneID" id="70249259"/>
<dbReference type="InterPro" id="IPR051089">
    <property type="entry name" value="prtT"/>
</dbReference>
<keyword evidence="2" id="KW-0805">Transcription regulation</keyword>
<comment type="subcellular location">
    <subcellularLocation>
        <location evidence="1">Nucleus</location>
    </subcellularLocation>
</comment>